<gene>
    <name evidence="2" type="ORF">PIB30_086046</name>
</gene>
<dbReference type="EMBL" id="JASCZI010182701">
    <property type="protein sequence ID" value="MED6188446.1"/>
    <property type="molecule type" value="Genomic_DNA"/>
</dbReference>
<feature type="compositionally biased region" description="Basic residues" evidence="1">
    <location>
        <begin position="105"/>
        <end position="117"/>
    </location>
</feature>
<organism evidence="2 3">
    <name type="scientific">Stylosanthes scabra</name>
    <dbReference type="NCBI Taxonomy" id="79078"/>
    <lineage>
        <taxon>Eukaryota</taxon>
        <taxon>Viridiplantae</taxon>
        <taxon>Streptophyta</taxon>
        <taxon>Embryophyta</taxon>
        <taxon>Tracheophyta</taxon>
        <taxon>Spermatophyta</taxon>
        <taxon>Magnoliopsida</taxon>
        <taxon>eudicotyledons</taxon>
        <taxon>Gunneridae</taxon>
        <taxon>Pentapetalae</taxon>
        <taxon>rosids</taxon>
        <taxon>fabids</taxon>
        <taxon>Fabales</taxon>
        <taxon>Fabaceae</taxon>
        <taxon>Papilionoideae</taxon>
        <taxon>50 kb inversion clade</taxon>
        <taxon>dalbergioids sensu lato</taxon>
        <taxon>Dalbergieae</taxon>
        <taxon>Pterocarpus clade</taxon>
        <taxon>Stylosanthes</taxon>
    </lineage>
</organism>
<sequence length="161" mass="18427">DLNSIHEEGQLEEGMQDLNSIHEEGQLEEEMHNSAHANSKFCSFLFVEMCDFGSESKGLAAILHRAYDKAYDEMVDFKVKEKEVKTVVTQQEGSLDGMNNLHSPTHGRSRGRPRKRLGSTLEKQMASSSNKKKRRKEKLCLRLMLRIQGSLIEDHCARFFV</sequence>
<dbReference type="Proteomes" id="UP001341840">
    <property type="component" value="Unassembled WGS sequence"/>
</dbReference>
<evidence type="ECO:0000313" key="2">
    <source>
        <dbReference type="EMBL" id="MED6188446.1"/>
    </source>
</evidence>
<comment type="caution">
    <text evidence="2">The sequence shown here is derived from an EMBL/GenBank/DDBJ whole genome shotgun (WGS) entry which is preliminary data.</text>
</comment>
<accession>A0ABU6WRC4</accession>
<feature type="non-terminal residue" evidence="2">
    <location>
        <position position="1"/>
    </location>
</feature>
<feature type="region of interest" description="Disordered" evidence="1">
    <location>
        <begin position="92"/>
        <end position="134"/>
    </location>
</feature>
<protein>
    <submittedName>
        <fullName evidence="2">Uncharacterized protein</fullName>
    </submittedName>
</protein>
<reference evidence="2 3" key="1">
    <citation type="journal article" date="2023" name="Plants (Basel)">
        <title>Bridging the Gap: Combining Genomics and Transcriptomics Approaches to Understand Stylosanthes scabra, an Orphan Legume from the Brazilian Caatinga.</title>
        <authorList>
            <person name="Ferreira-Neto J.R.C."/>
            <person name="da Silva M.D."/>
            <person name="Binneck E."/>
            <person name="de Melo N.F."/>
            <person name="da Silva R.H."/>
            <person name="de Melo A.L.T.M."/>
            <person name="Pandolfi V."/>
            <person name="Bustamante F.O."/>
            <person name="Brasileiro-Vidal A.C."/>
            <person name="Benko-Iseppon A.M."/>
        </authorList>
    </citation>
    <scope>NUCLEOTIDE SEQUENCE [LARGE SCALE GENOMIC DNA]</scope>
    <source>
        <tissue evidence="2">Leaves</tissue>
    </source>
</reference>
<evidence type="ECO:0000313" key="3">
    <source>
        <dbReference type="Proteomes" id="UP001341840"/>
    </source>
</evidence>
<keyword evidence="3" id="KW-1185">Reference proteome</keyword>
<proteinExistence type="predicted"/>
<evidence type="ECO:0000256" key="1">
    <source>
        <dbReference type="SAM" id="MobiDB-lite"/>
    </source>
</evidence>
<name>A0ABU6WRC4_9FABA</name>